<dbReference type="Gene3D" id="3.65.10.20">
    <property type="entry name" value="RNA 3'-terminal phosphate cyclase domain"/>
    <property type="match status" value="1"/>
</dbReference>
<dbReference type="PANTHER" id="PTHR11096">
    <property type="entry name" value="RNA 3' TERMINAL PHOSPHATE CYCLASE"/>
    <property type="match status" value="1"/>
</dbReference>
<dbReference type="PIRSF" id="PIRSF005378">
    <property type="entry name" value="RNA3'_term_phos_cycl_euk"/>
    <property type="match status" value="1"/>
</dbReference>
<sequence length="339" mass="37455">MMEIDGSYLEGGGQIVRSAIALSCLTKKSVRIYNIRKGRPKPGLKPQHLSGVIAASKICNGEVRGAELNSLNLEFIPGEIKGGNYEFDIKTAGSITLLLQTLTPLGIFAHSPLMLRIRGGTAVPNSPSITYYERVFCHYLKNMGISIKIEVVRHGFYPKGKGEVLVCINPGQVNVSDLIEPGLLRKIEIVAIASEHLKNAKVGERLVQGFRKVYPAADYKYKYVSTNSPGCFIQAFAVYENCIISADALGERGIPAEEIGKRAANSLKEIISRNSVVDMWMVDQIIPYIALGVMAGGQAVRIKIPELTRHTETNIWVVKKFLPVEFEIKENILLCRRVR</sequence>
<evidence type="ECO:0000259" key="8">
    <source>
        <dbReference type="Pfam" id="PF05189"/>
    </source>
</evidence>
<evidence type="ECO:0000256" key="1">
    <source>
        <dbReference type="ARBA" id="ARBA00009206"/>
    </source>
</evidence>
<evidence type="ECO:0000259" key="7">
    <source>
        <dbReference type="Pfam" id="PF01137"/>
    </source>
</evidence>
<evidence type="ECO:0000256" key="2">
    <source>
        <dbReference type="ARBA" id="ARBA00022598"/>
    </source>
</evidence>
<dbReference type="InterPro" id="IPR017770">
    <property type="entry name" value="RNA3'_term_phos_cyc_type_1"/>
</dbReference>
<feature type="active site" description="Tele-AMP-histidine intermediate" evidence="5">
    <location>
        <position position="310"/>
    </location>
</feature>
<organism evidence="9">
    <name type="scientific">candidate division WOR-3 bacterium</name>
    <dbReference type="NCBI Taxonomy" id="2052148"/>
    <lineage>
        <taxon>Bacteria</taxon>
        <taxon>Bacteria division WOR-3</taxon>
    </lineage>
</organism>
<comment type="similarity">
    <text evidence="1 5">Belongs to the RNA 3'-terminal cyclase family. Type 1 subfamily.</text>
</comment>
<dbReference type="Gene3D" id="3.30.360.20">
    <property type="entry name" value="RNA 3'-terminal phosphate cyclase, insert domain"/>
    <property type="match status" value="1"/>
</dbReference>
<accession>A0A7C4TG37</accession>
<dbReference type="InterPro" id="IPR036553">
    <property type="entry name" value="RPTC_insert"/>
</dbReference>
<dbReference type="InterPro" id="IPR000228">
    <property type="entry name" value="RNA3'_term_phos_cyc"/>
</dbReference>
<comment type="catalytic activity">
    <reaction evidence="4 5">
        <text>a 3'-end 3'-phospho-ribonucleotide-RNA + ATP = a 3'-end 2',3'-cyclophospho-ribonucleotide-RNA + AMP + diphosphate</text>
        <dbReference type="Rhea" id="RHEA:23976"/>
        <dbReference type="Rhea" id="RHEA-COMP:10463"/>
        <dbReference type="Rhea" id="RHEA-COMP:10464"/>
        <dbReference type="ChEBI" id="CHEBI:30616"/>
        <dbReference type="ChEBI" id="CHEBI:33019"/>
        <dbReference type="ChEBI" id="CHEBI:83062"/>
        <dbReference type="ChEBI" id="CHEBI:83064"/>
        <dbReference type="ChEBI" id="CHEBI:456215"/>
        <dbReference type="EC" id="6.5.1.4"/>
    </reaction>
</comment>
<dbReference type="SUPFAM" id="SSF55205">
    <property type="entry name" value="EPT/RTPC-like"/>
    <property type="match status" value="1"/>
</dbReference>
<dbReference type="GO" id="GO:0003963">
    <property type="term" value="F:RNA-3'-phosphate cyclase activity"/>
    <property type="evidence" value="ECO:0007669"/>
    <property type="project" value="UniProtKB-UniRule"/>
</dbReference>
<gene>
    <name evidence="5" type="primary">rtcA</name>
    <name evidence="9" type="ORF">ENV60_02485</name>
</gene>
<dbReference type="HAMAP" id="MF_00200">
    <property type="entry name" value="RTC"/>
    <property type="match status" value="1"/>
</dbReference>
<comment type="function">
    <text evidence="5">Catalyzes the conversion of 3'-phosphate to a 2',3'-cyclic phosphodiester at the end of RNA. The mechanism of action of the enzyme occurs in 3 steps: (A) adenylation of the enzyme by ATP; (B) transfer of adenylate to an RNA-N3'P to produce RNA-N3'PP5'A; (C) and attack of the adjacent 2'-hydroxyl on the 3'-phosphorus in the diester linkage to produce the cyclic end product. The biological role of this enzyme is unknown but it is likely to function in some aspects of cellular RNA processing.</text>
</comment>
<dbReference type="GO" id="GO:0005524">
    <property type="term" value="F:ATP binding"/>
    <property type="evidence" value="ECO:0007669"/>
    <property type="project" value="UniProtKB-KW"/>
</dbReference>
<keyword evidence="5" id="KW-0963">Cytoplasm</keyword>
<keyword evidence="3 5" id="KW-0547">Nucleotide-binding</keyword>
<protein>
    <recommendedName>
        <fullName evidence="5 6">RNA 3'-terminal phosphate cyclase</fullName>
        <shortName evidence="5">RNA cyclase</shortName>
        <shortName evidence="5">RNA-3'-phosphate cyclase</shortName>
        <ecNumber evidence="5 6">6.5.1.4</ecNumber>
    </recommendedName>
</protein>
<dbReference type="PANTHER" id="PTHR11096:SF0">
    <property type="entry name" value="RNA 3'-TERMINAL PHOSPHATE CYCLASE"/>
    <property type="match status" value="1"/>
</dbReference>
<dbReference type="Pfam" id="PF01137">
    <property type="entry name" value="RTC"/>
    <property type="match status" value="1"/>
</dbReference>
<dbReference type="NCBIfam" id="TIGR03399">
    <property type="entry name" value="RNA_3prim_cycl"/>
    <property type="match status" value="1"/>
</dbReference>
<comment type="subcellular location">
    <subcellularLocation>
        <location evidence="5">Cytoplasm</location>
    </subcellularLocation>
</comment>
<reference evidence="9" key="1">
    <citation type="journal article" date="2020" name="mSystems">
        <title>Genome- and Community-Level Interaction Insights into Carbon Utilization and Element Cycling Functions of Hydrothermarchaeota in Hydrothermal Sediment.</title>
        <authorList>
            <person name="Zhou Z."/>
            <person name="Liu Y."/>
            <person name="Xu W."/>
            <person name="Pan J."/>
            <person name="Luo Z.H."/>
            <person name="Li M."/>
        </authorList>
    </citation>
    <scope>NUCLEOTIDE SEQUENCE [LARGE SCALE GENOMIC DNA]</scope>
    <source>
        <strain evidence="9">SpSt-774</strain>
    </source>
</reference>
<evidence type="ECO:0000256" key="3">
    <source>
        <dbReference type="ARBA" id="ARBA00022741"/>
    </source>
</evidence>
<dbReference type="AlphaFoldDB" id="A0A7C4TG37"/>
<keyword evidence="2 5" id="KW-0436">Ligase</keyword>
<proteinExistence type="inferred from homology"/>
<dbReference type="EC" id="6.5.1.4" evidence="5 6"/>
<dbReference type="SUPFAM" id="SSF52913">
    <property type="entry name" value="RNA 3'-terminal phosphate cyclase, RPTC, insert domain"/>
    <property type="match status" value="1"/>
</dbReference>
<comment type="caution">
    <text evidence="9">The sequence shown here is derived from an EMBL/GenBank/DDBJ whole genome shotgun (WGS) entry which is preliminary data.</text>
</comment>
<name>A0A7C4TG37_UNCW3</name>
<dbReference type="InterPro" id="IPR013792">
    <property type="entry name" value="RNA3'P_cycl/enolpyr_Trfase_a/b"/>
</dbReference>
<dbReference type="InterPro" id="IPR037136">
    <property type="entry name" value="RNA3'_phos_cyclase_dom_sf"/>
</dbReference>
<dbReference type="InterPro" id="IPR013791">
    <property type="entry name" value="RNA3'-term_phos_cycl_insert"/>
</dbReference>
<evidence type="ECO:0000256" key="6">
    <source>
        <dbReference type="NCBIfam" id="TIGR03399"/>
    </source>
</evidence>
<dbReference type="GO" id="GO:0006396">
    <property type="term" value="P:RNA processing"/>
    <property type="evidence" value="ECO:0007669"/>
    <property type="project" value="UniProtKB-UniRule"/>
</dbReference>
<dbReference type="GO" id="GO:0005737">
    <property type="term" value="C:cytoplasm"/>
    <property type="evidence" value="ECO:0007669"/>
    <property type="project" value="UniProtKB-SubCell"/>
</dbReference>
<dbReference type="Pfam" id="PF05189">
    <property type="entry name" value="RTC_insert"/>
    <property type="match status" value="1"/>
</dbReference>
<comment type="caution">
    <text evidence="5">Lacks conserved residue(s) required for the propagation of feature annotation.</text>
</comment>
<feature type="domain" description="RNA 3'-terminal phosphate cyclase insert" evidence="8">
    <location>
        <begin position="180"/>
        <end position="271"/>
    </location>
</feature>
<evidence type="ECO:0000256" key="4">
    <source>
        <dbReference type="ARBA" id="ARBA00024481"/>
    </source>
</evidence>
<evidence type="ECO:0000256" key="5">
    <source>
        <dbReference type="HAMAP-Rule" id="MF_00200"/>
    </source>
</evidence>
<feature type="domain" description="RNA 3'-terminal phosphate cyclase" evidence="7">
    <location>
        <begin position="8"/>
        <end position="328"/>
    </location>
</feature>
<dbReference type="EMBL" id="DTGZ01000044">
    <property type="protein sequence ID" value="HGV97145.1"/>
    <property type="molecule type" value="Genomic_DNA"/>
</dbReference>
<dbReference type="InterPro" id="IPR023797">
    <property type="entry name" value="RNA3'_phos_cyclase_dom"/>
</dbReference>
<evidence type="ECO:0000313" key="9">
    <source>
        <dbReference type="EMBL" id="HGV97145.1"/>
    </source>
</evidence>
<keyword evidence="5" id="KW-0067">ATP-binding</keyword>
<feature type="binding site" evidence="5">
    <location>
        <position position="100"/>
    </location>
    <ligand>
        <name>ATP</name>
        <dbReference type="ChEBI" id="CHEBI:30616"/>
    </ligand>
</feature>